<keyword evidence="1" id="KW-0472">Membrane</keyword>
<proteinExistence type="predicted"/>
<evidence type="ECO:0000256" key="1">
    <source>
        <dbReference type="SAM" id="Phobius"/>
    </source>
</evidence>
<protein>
    <submittedName>
        <fullName evidence="2">(rape) hypothetical protein</fullName>
    </submittedName>
</protein>
<feature type="transmembrane region" description="Helical" evidence="1">
    <location>
        <begin position="6"/>
        <end position="32"/>
    </location>
</feature>
<sequence>MSFLDFLFIEVGFLFYASYGSIIFVFGCMFHVL</sequence>
<keyword evidence="1" id="KW-0812">Transmembrane</keyword>
<name>A0A816JKB9_BRANA</name>
<organism evidence="2">
    <name type="scientific">Brassica napus</name>
    <name type="common">Rape</name>
    <dbReference type="NCBI Taxonomy" id="3708"/>
    <lineage>
        <taxon>Eukaryota</taxon>
        <taxon>Viridiplantae</taxon>
        <taxon>Streptophyta</taxon>
        <taxon>Embryophyta</taxon>
        <taxon>Tracheophyta</taxon>
        <taxon>Spermatophyta</taxon>
        <taxon>Magnoliopsida</taxon>
        <taxon>eudicotyledons</taxon>
        <taxon>Gunneridae</taxon>
        <taxon>Pentapetalae</taxon>
        <taxon>rosids</taxon>
        <taxon>malvids</taxon>
        <taxon>Brassicales</taxon>
        <taxon>Brassicaceae</taxon>
        <taxon>Brassiceae</taxon>
        <taxon>Brassica</taxon>
    </lineage>
</organism>
<keyword evidence="1" id="KW-1133">Transmembrane helix</keyword>
<gene>
    <name evidence="2" type="ORF">DARMORV10_C04P20460.1</name>
</gene>
<dbReference type="Proteomes" id="UP001295469">
    <property type="component" value="Chromosome C04"/>
</dbReference>
<dbReference type="EMBL" id="HG994368">
    <property type="protein sequence ID" value="CAF1828174.1"/>
    <property type="molecule type" value="Genomic_DNA"/>
</dbReference>
<accession>A0A816JKB9</accession>
<evidence type="ECO:0000313" key="2">
    <source>
        <dbReference type="EMBL" id="CAF1828174.1"/>
    </source>
</evidence>
<dbReference type="AlphaFoldDB" id="A0A816JKB9"/>
<reference evidence="2" key="1">
    <citation type="submission" date="2021-01" db="EMBL/GenBank/DDBJ databases">
        <authorList>
            <consortium name="Genoscope - CEA"/>
            <person name="William W."/>
        </authorList>
    </citation>
    <scope>NUCLEOTIDE SEQUENCE</scope>
</reference>